<evidence type="ECO:0000313" key="3">
    <source>
        <dbReference type="EMBL" id="GGL90052.1"/>
    </source>
</evidence>
<dbReference type="GO" id="GO:0006355">
    <property type="term" value="P:regulation of DNA-templated transcription"/>
    <property type="evidence" value="ECO:0007669"/>
    <property type="project" value="InterPro"/>
</dbReference>
<dbReference type="Pfam" id="PF02602">
    <property type="entry name" value="HEM4"/>
    <property type="match status" value="1"/>
</dbReference>
<name>A0A917SNT2_9ACTN</name>
<dbReference type="EMBL" id="BMNA01000001">
    <property type="protein sequence ID" value="GGL90052.1"/>
    <property type="molecule type" value="Genomic_DNA"/>
</dbReference>
<dbReference type="InterPro" id="IPR001867">
    <property type="entry name" value="OmpR/PhoB-type_DNA-bd"/>
</dbReference>
<feature type="domain" description="OmpR/PhoB-type" evidence="2">
    <location>
        <begin position="308"/>
        <end position="376"/>
    </location>
</feature>
<reference evidence="3" key="1">
    <citation type="journal article" date="2014" name="Int. J. Syst. Evol. Microbiol.">
        <title>Complete genome sequence of Corynebacterium casei LMG S-19264T (=DSM 44701T), isolated from a smear-ripened cheese.</title>
        <authorList>
            <consortium name="US DOE Joint Genome Institute (JGI-PGF)"/>
            <person name="Walter F."/>
            <person name="Albersmeier A."/>
            <person name="Kalinowski J."/>
            <person name="Ruckert C."/>
        </authorList>
    </citation>
    <scope>NUCLEOTIDE SEQUENCE</scope>
    <source>
        <strain evidence="3">CGMCC 4.7308</strain>
    </source>
</reference>
<dbReference type="PANTHER" id="PTHR40082:SF1">
    <property type="entry name" value="BLR5956 PROTEIN"/>
    <property type="match status" value="1"/>
</dbReference>
<dbReference type="SUPFAM" id="SSF46894">
    <property type="entry name" value="C-terminal effector domain of the bipartite response regulators"/>
    <property type="match status" value="1"/>
</dbReference>
<dbReference type="SMART" id="SM00862">
    <property type="entry name" value="Trans_reg_C"/>
    <property type="match status" value="1"/>
</dbReference>
<organism evidence="3 4">
    <name type="scientific">Nakamurella endophytica</name>
    <dbReference type="NCBI Taxonomy" id="1748367"/>
    <lineage>
        <taxon>Bacteria</taxon>
        <taxon>Bacillati</taxon>
        <taxon>Actinomycetota</taxon>
        <taxon>Actinomycetes</taxon>
        <taxon>Nakamurellales</taxon>
        <taxon>Nakamurellaceae</taxon>
        <taxon>Nakamurella</taxon>
    </lineage>
</organism>
<dbReference type="AlphaFoldDB" id="A0A917SNT2"/>
<dbReference type="GO" id="GO:0000160">
    <property type="term" value="P:phosphorelay signal transduction system"/>
    <property type="evidence" value="ECO:0007669"/>
    <property type="project" value="InterPro"/>
</dbReference>
<comment type="caution">
    <text evidence="3">The sequence shown here is derived from an EMBL/GenBank/DDBJ whole genome shotgun (WGS) entry which is preliminary data.</text>
</comment>
<dbReference type="Proteomes" id="UP000655208">
    <property type="component" value="Unassembled WGS sequence"/>
</dbReference>
<dbReference type="CDD" id="cd06578">
    <property type="entry name" value="HemD"/>
    <property type="match status" value="1"/>
</dbReference>
<protein>
    <submittedName>
        <fullName evidence="3">Uroporphyrinogen-III synthase</fullName>
    </submittedName>
</protein>
<reference evidence="3" key="2">
    <citation type="submission" date="2020-09" db="EMBL/GenBank/DDBJ databases">
        <authorList>
            <person name="Sun Q."/>
            <person name="Zhou Y."/>
        </authorList>
    </citation>
    <scope>NUCLEOTIDE SEQUENCE</scope>
    <source>
        <strain evidence="3">CGMCC 4.7308</strain>
    </source>
</reference>
<dbReference type="InterPro" id="IPR039793">
    <property type="entry name" value="UROS/Hem4"/>
</dbReference>
<evidence type="ECO:0000256" key="1">
    <source>
        <dbReference type="ARBA" id="ARBA00023125"/>
    </source>
</evidence>
<dbReference type="InterPro" id="IPR016032">
    <property type="entry name" value="Sig_transdc_resp-reg_C-effctor"/>
</dbReference>
<dbReference type="NCBIfam" id="NF005568">
    <property type="entry name" value="PRK07239.1"/>
    <property type="match status" value="1"/>
</dbReference>
<dbReference type="GO" id="GO:0003677">
    <property type="term" value="F:DNA binding"/>
    <property type="evidence" value="ECO:0007669"/>
    <property type="project" value="UniProtKB-KW"/>
</dbReference>
<keyword evidence="1" id="KW-0238">DNA-binding</keyword>
<dbReference type="InterPro" id="IPR036108">
    <property type="entry name" value="4pyrrol_syn_uPrphyn_synt_sf"/>
</dbReference>
<proteinExistence type="predicted"/>
<dbReference type="Pfam" id="PF00486">
    <property type="entry name" value="Trans_reg_C"/>
    <property type="match status" value="1"/>
</dbReference>
<evidence type="ECO:0000259" key="2">
    <source>
        <dbReference type="SMART" id="SM00862"/>
    </source>
</evidence>
<dbReference type="GO" id="GO:0006780">
    <property type="term" value="P:uroporphyrinogen III biosynthetic process"/>
    <property type="evidence" value="ECO:0007669"/>
    <property type="project" value="InterPro"/>
</dbReference>
<gene>
    <name evidence="3" type="ORF">GCM10011594_07180</name>
</gene>
<dbReference type="InterPro" id="IPR003754">
    <property type="entry name" value="4pyrrol_synth_uPrphyn_synth"/>
</dbReference>
<dbReference type="PANTHER" id="PTHR40082">
    <property type="entry name" value="BLR5956 PROTEIN"/>
    <property type="match status" value="1"/>
</dbReference>
<dbReference type="Gene3D" id="1.10.10.10">
    <property type="entry name" value="Winged helix-like DNA-binding domain superfamily/Winged helix DNA-binding domain"/>
    <property type="match status" value="1"/>
</dbReference>
<dbReference type="SUPFAM" id="SSF69618">
    <property type="entry name" value="HemD-like"/>
    <property type="match status" value="1"/>
</dbReference>
<keyword evidence="4" id="KW-1185">Reference proteome</keyword>
<dbReference type="CDD" id="cd00383">
    <property type="entry name" value="trans_reg_C"/>
    <property type="match status" value="1"/>
</dbReference>
<dbReference type="Gene3D" id="3.40.50.10090">
    <property type="match status" value="2"/>
</dbReference>
<accession>A0A917SNT2</accession>
<evidence type="ECO:0000313" key="4">
    <source>
        <dbReference type="Proteomes" id="UP000655208"/>
    </source>
</evidence>
<sequence length="386" mass="40994">MTAEANAVGMTVPSPDVPPLAGFVIGITAARRKEEFASALSRRGATVVHGPAIQIGPLVDDKDLYQATRTCLVEPPDYVVATTGIGFRGWIEAADGWGLGDALLDRLSGATLLARGPKARGAMRAAGLSGEWSPPSESSSELLEKMLEMPLHGKRVALQLHGEPLPDMAQALRSAGAEVIDVGVYAWSAPDDPAPLRRLCGMVAAREVDAITFTSAPAVVSFLRTADVLGIHPEVLEAMRSEVPAMAVGPVTAGPLATAGVPTVQPERARLGALVREIETELPRRRERRMVAAHHHLAVRGRGVVVDGQYRPLPPTLMAVMRVLAEHPGHVVSRAGLAKALSVEDEHALETAIGRLRSALGDGKIVQTLVKRGYRLAYDPHTSGRY</sequence>
<dbReference type="GO" id="GO:0004852">
    <property type="term" value="F:uroporphyrinogen-III synthase activity"/>
    <property type="evidence" value="ECO:0007669"/>
    <property type="project" value="InterPro"/>
</dbReference>
<dbReference type="InterPro" id="IPR036388">
    <property type="entry name" value="WH-like_DNA-bd_sf"/>
</dbReference>